<feature type="domain" description="RNA polymerase sigma factor 70 region 4 type 2" evidence="1">
    <location>
        <begin position="93"/>
        <end position="132"/>
    </location>
</feature>
<gene>
    <name evidence="2" type="ORF">J0B03_07350</name>
</gene>
<dbReference type="InterPro" id="IPR013324">
    <property type="entry name" value="RNA_pol_sigma_r3/r4-like"/>
</dbReference>
<reference evidence="2" key="1">
    <citation type="submission" date="2021-03" db="EMBL/GenBank/DDBJ databases">
        <title>Alkalibacter marinus sp. nov., isolated from tidal flat sediment.</title>
        <authorList>
            <person name="Namirimu T."/>
            <person name="Yang J.-A."/>
            <person name="Yang S.-H."/>
            <person name="Kim Y.-J."/>
            <person name="Kwon K.K."/>
        </authorList>
    </citation>
    <scope>NUCLEOTIDE SEQUENCE</scope>
    <source>
        <strain evidence="2">ES005</strain>
    </source>
</reference>
<dbReference type="Pfam" id="PF08281">
    <property type="entry name" value="Sigma70_r4_2"/>
    <property type="match status" value="1"/>
</dbReference>
<evidence type="ECO:0000313" key="3">
    <source>
        <dbReference type="Proteomes" id="UP000663499"/>
    </source>
</evidence>
<dbReference type="GO" id="GO:0006352">
    <property type="term" value="P:DNA-templated transcription initiation"/>
    <property type="evidence" value="ECO:0007669"/>
    <property type="project" value="InterPro"/>
</dbReference>
<evidence type="ECO:0000313" key="2">
    <source>
        <dbReference type="EMBL" id="QSX07650.1"/>
    </source>
</evidence>
<dbReference type="AlphaFoldDB" id="A0A974XF94"/>
<dbReference type="GO" id="GO:0003677">
    <property type="term" value="F:DNA binding"/>
    <property type="evidence" value="ECO:0007669"/>
    <property type="project" value="InterPro"/>
</dbReference>
<dbReference type="KEGG" id="alka:J0B03_07350"/>
<dbReference type="SUPFAM" id="SSF88659">
    <property type="entry name" value="Sigma3 and sigma4 domains of RNA polymerase sigma factors"/>
    <property type="match status" value="1"/>
</dbReference>
<dbReference type="EMBL" id="CP071444">
    <property type="protein sequence ID" value="QSX07650.1"/>
    <property type="molecule type" value="Genomic_DNA"/>
</dbReference>
<dbReference type="SUPFAM" id="SSF88946">
    <property type="entry name" value="Sigma2 domain of RNA polymerase sigma factors"/>
    <property type="match status" value="1"/>
</dbReference>
<dbReference type="InterPro" id="IPR036388">
    <property type="entry name" value="WH-like_DNA-bd_sf"/>
</dbReference>
<sequence>MDQTIKDNPFGKGWNQERLDSLFLTLEPMVLSLYKKYGEGADSFEDAYQNSYEIMLKAVNSYEEGSLLPFIRYYKDQLIQYYMDQIQENEHLQALQEAVEALDDRGRWFLYHHYYQGKKIEDIAEEFGMNIQGLGKLKERVLDQLRDYMSD</sequence>
<organism evidence="2 3">
    <name type="scientific">Alkalibacter rhizosphaerae</name>
    <dbReference type="NCBI Taxonomy" id="2815577"/>
    <lineage>
        <taxon>Bacteria</taxon>
        <taxon>Bacillati</taxon>
        <taxon>Bacillota</taxon>
        <taxon>Clostridia</taxon>
        <taxon>Eubacteriales</taxon>
        <taxon>Eubacteriaceae</taxon>
        <taxon>Alkalibacter</taxon>
    </lineage>
</organism>
<proteinExistence type="predicted"/>
<name>A0A974XF94_9FIRM</name>
<evidence type="ECO:0000259" key="1">
    <source>
        <dbReference type="Pfam" id="PF08281"/>
    </source>
</evidence>
<dbReference type="InterPro" id="IPR013325">
    <property type="entry name" value="RNA_pol_sigma_r2"/>
</dbReference>
<dbReference type="GO" id="GO:0016987">
    <property type="term" value="F:sigma factor activity"/>
    <property type="evidence" value="ECO:0007669"/>
    <property type="project" value="InterPro"/>
</dbReference>
<dbReference type="Gene3D" id="1.10.10.10">
    <property type="entry name" value="Winged helix-like DNA-binding domain superfamily/Winged helix DNA-binding domain"/>
    <property type="match status" value="1"/>
</dbReference>
<keyword evidence="3" id="KW-1185">Reference proteome</keyword>
<protein>
    <submittedName>
        <fullName evidence="2">Sigma-70 family RNA polymerase sigma factor</fullName>
    </submittedName>
</protein>
<dbReference type="Proteomes" id="UP000663499">
    <property type="component" value="Chromosome"/>
</dbReference>
<dbReference type="InterPro" id="IPR013249">
    <property type="entry name" value="RNA_pol_sigma70_r4_t2"/>
</dbReference>
<accession>A0A974XF94</accession>
<dbReference type="RefSeq" id="WP_207298992.1">
    <property type="nucleotide sequence ID" value="NZ_CP071444.1"/>
</dbReference>